<evidence type="ECO:0000256" key="6">
    <source>
        <dbReference type="ARBA" id="ARBA00023235"/>
    </source>
</evidence>
<dbReference type="PANTHER" id="PTHR42844">
    <property type="entry name" value="DIHYDRONEOPTERIN ALDOLASE 1-RELATED"/>
    <property type="match status" value="1"/>
</dbReference>
<dbReference type="InterPro" id="IPR043133">
    <property type="entry name" value="GTP-CH-I_C/QueF"/>
</dbReference>
<comment type="catalytic activity">
    <reaction evidence="2 8">
        <text>7,8-dihydroneopterin = 6-hydroxymethyl-7,8-dihydropterin + glycolaldehyde</text>
        <dbReference type="Rhea" id="RHEA:10540"/>
        <dbReference type="ChEBI" id="CHEBI:17001"/>
        <dbReference type="ChEBI" id="CHEBI:17071"/>
        <dbReference type="ChEBI" id="CHEBI:44841"/>
        <dbReference type="EC" id="4.1.2.25"/>
    </reaction>
</comment>
<dbReference type="InterPro" id="IPR006156">
    <property type="entry name" value="Dihydroneopterin_aldolase"/>
</dbReference>
<dbReference type="GO" id="GO:0046654">
    <property type="term" value="P:tetrahydrofolate biosynthetic process"/>
    <property type="evidence" value="ECO:0007669"/>
    <property type="project" value="UniProtKB-UniRule"/>
</dbReference>
<evidence type="ECO:0000259" key="9">
    <source>
        <dbReference type="SMART" id="SM00905"/>
    </source>
</evidence>
<evidence type="ECO:0000256" key="1">
    <source>
        <dbReference type="ARBA" id="ARBA00000693"/>
    </source>
</evidence>
<dbReference type="CDD" id="cd00534">
    <property type="entry name" value="DHNA_DHNTPE"/>
    <property type="match status" value="1"/>
</dbReference>
<dbReference type="FunCoup" id="A0A7X0JTH7">
    <property type="interactions" value="406"/>
</dbReference>
<dbReference type="UniPathway" id="UPA00077">
    <property type="reaction ID" value="UER00154"/>
</dbReference>
<dbReference type="InParanoid" id="A0A7X0JTH7"/>
<evidence type="ECO:0000313" key="11">
    <source>
        <dbReference type="Proteomes" id="UP000528457"/>
    </source>
</evidence>
<dbReference type="GO" id="GO:0016853">
    <property type="term" value="F:isomerase activity"/>
    <property type="evidence" value="ECO:0007669"/>
    <property type="project" value="UniProtKB-KW"/>
</dbReference>
<dbReference type="EMBL" id="JACHHT010000001">
    <property type="protein sequence ID" value="MBB6521155.1"/>
    <property type="molecule type" value="Genomic_DNA"/>
</dbReference>
<keyword evidence="5 8" id="KW-0289">Folate biosynthesis</keyword>
<comment type="function">
    <text evidence="8">Catalyzes the conversion of 7,8-dihydroneopterin to 6-hydroxymethyl-7,8-dihydropterin.</text>
</comment>
<dbReference type="Pfam" id="PF02152">
    <property type="entry name" value="FolB"/>
    <property type="match status" value="1"/>
</dbReference>
<comment type="similarity">
    <text evidence="4 8">Belongs to the DHNA family.</text>
</comment>
<proteinExistence type="inferred from homology"/>
<evidence type="ECO:0000256" key="2">
    <source>
        <dbReference type="ARBA" id="ARBA00001353"/>
    </source>
</evidence>
<dbReference type="PANTHER" id="PTHR42844:SF1">
    <property type="entry name" value="DIHYDRONEOPTERIN ALDOLASE 1-RELATED"/>
    <property type="match status" value="1"/>
</dbReference>
<dbReference type="RefSeq" id="WP_166849284.1">
    <property type="nucleotide sequence ID" value="NZ_JAAONY010000001.1"/>
</dbReference>
<comment type="pathway">
    <text evidence="3 8">Cofactor biosynthesis; tetrahydrofolate biosynthesis; 2-amino-4-hydroxy-6-hydroxymethyl-7,8-dihydropteridine diphosphate from 7,8-dihydroneopterin triphosphate: step 3/4.</text>
</comment>
<protein>
    <recommendedName>
        <fullName evidence="8">7,8-dihydroneopterin aldolase</fullName>
        <ecNumber evidence="8">4.1.2.25</ecNumber>
    </recommendedName>
</protein>
<dbReference type="InterPro" id="IPR006157">
    <property type="entry name" value="FolB_dom"/>
</dbReference>
<evidence type="ECO:0000256" key="5">
    <source>
        <dbReference type="ARBA" id="ARBA00022909"/>
    </source>
</evidence>
<evidence type="ECO:0000256" key="3">
    <source>
        <dbReference type="ARBA" id="ARBA00005013"/>
    </source>
</evidence>
<dbReference type="AlphaFoldDB" id="A0A7X0JTH7"/>
<keyword evidence="11" id="KW-1185">Reference proteome</keyword>
<dbReference type="GO" id="GO:0005737">
    <property type="term" value="C:cytoplasm"/>
    <property type="evidence" value="ECO:0007669"/>
    <property type="project" value="TreeGrafter"/>
</dbReference>
<keyword evidence="6" id="KW-0413">Isomerase</keyword>
<name>A0A7X0JTH7_9GAMM</name>
<dbReference type="NCBIfam" id="TIGR00526">
    <property type="entry name" value="folB_dom"/>
    <property type="match status" value="1"/>
</dbReference>
<evidence type="ECO:0000256" key="7">
    <source>
        <dbReference type="ARBA" id="ARBA00023239"/>
    </source>
</evidence>
<feature type="domain" description="Dihydroneopterin aldolase/epimerase" evidence="9">
    <location>
        <begin position="4"/>
        <end position="114"/>
    </location>
</feature>
<dbReference type="SMART" id="SM00905">
    <property type="entry name" value="FolB"/>
    <property type="match status" value="1"/>
</dbReference>
<dbReference type="Proteomes" id="UP000528457">
    <property type="component" value="Unassembled WGS sequence"/>
</dbReference>
<organism evidence="10 11">
    <name type="scientific">Pseudoteredinibacter isoporae</name>
    <dbReference type="NCBI Taxonomy" id="570281"/>
    <lineage>
        <taxon>Bacteria</taxon>
        <taxon>Pseudomonadati</taxon>
        <taxon>Pseudomonadota</taxon>
        <taxon>Gammaproteobacteria</taxon>
        <taxon>Cellvibrionales</taxon>
        <taxon>Cellvibrionaceae</taxon>
        <taxon>Pseudoteredinibacter</taxon>
    </lineage>
</organism>
<dbReference type="Gene3D" id="3.30.1130.10">
    <property type="match status" value="1"/>
</dbReference>
<evidence type="ECO:0000313" key="10">
    <source>
        <dbReference type="EMBL" id="MBB6521155.1"/>
    </source>
</evidence>
<dbReference type="GO" id="GO:0004150">
    <property type="term" value="F:dihydroneopterin aldolase activity"/>
    <property type="evidence" value="ECO:0007669"/>
    <property type="project" value="UniProtKB-UniRule"/>
</dbReference>
<dbReference type="SUPFAM" id="SSF55620">
    <property type="entry name" value="Tetrahydrobiopterin biosynthesis enzymes-like"/>
    <property type="match status" value="1"/>
</dbReference>
<evidence type="ECO:0000256" key="4">
    <source>
        <dbReference type="ARBA" id="ARBA00005708"/>
    </source>
</evidence>
<evidence type="ECO:0000256" key="8">
    <source>
        <dbReference type="RuleBase" id="RU362079"/>
    </source>
</evidence>
<dbReference type="EC" id="4.1.2.25" evidence="8"/>
<accession>A0A7X0JTH7</accession>
<comment type="caution">
    <text evidence="10">The sequence shown here is derived from an EMBL/GenBank/DDBJ whole genome shotgun (WGS) entry which is preliminary data.</text>
</comment>
<gene>
    <name evidence="10" type="ORF">HNR48_001433</name>
</gene>
<keyword evidence="7 8" id="KW-0456">Lyase</keyword>
<dbReference type="GO" id="GO:0046656">
    <property type="term" value="P:folic acid biosynthetic process"/>
    <property type="evidence" value="ECO:0007669"/>
    <property type="project" value="UniProtKB-UniRule"/>
</dbReference>
<dbReference type="NCBIfam" id="TIGR00525">
    <property type="entry name" value="folB"/>
    <property type="match status" value="1"/>
</dbReference>
<dbReference type="FunFam" id="3.30.1130.10:FF:000002">
    <property type="entry name" value="7,8-dihydroneopterin aldolase"/>
    <property type="match status" value="1"/>
</dbReference>
<reference evidence="10 11" key="1">
    <citation type="submission" date="2020-08" db="EMBL/GenBank/DDBJ databases">
        <title>Genomic Encyclopedia of Type Strains, Phase IV (KMG-IV): sequencing the most valuable type-strain genomes for metagenomic binning, comparative biology and taxonomic classification.</title>
        <authorList>
            <person name="Goeker M."/>
        </authorList>
    </citation>
    <scope>NUCLEOTIDE SEQUENCE [LARGE SCALE GENOMIC DNA]</scope>
    <source>
        <strain evidence="10 11">DSM 22368</strain>
    </source>
</reference>
<comment type="catalytic activity">
    <reaction evidence="1">
        <text>7,8-dihydroneopterin = 7,8-dihydromonapterin</text>
        <dbReference type="Rhea" id="RHEA:45328"/>
        <dbReference type="ChEBI" id="CHEBI:17001"/>
        <dbReference type="ChEBI" id="CHEBI:71175"/>
        <dbReference type="EC" id="5.1.99.8"/>
    </reaction>
</comment>
<sequence length="120" mass="13762">MDIVFIEGLCVDATIGVFDWERKIKQRLSFDLEMAWDIRPAANTDDLQHALDYKAVSDRIVEHVSTTQYELIESLAEELSDLLLKEFKISWLRMKLSKPGAVRAAKNVGLLIERGQRGDR</sequence>